<dbReference type="Gene3D" id="2.60.120.10">
    <property type="entry name" value="Jelly Rolls"/>
    <property type="match status" value="2"/>
</dbReference>
<gene>
    <name evidence="3" type="ORF">QBC34DRAFT_468623</name>
</gene>
<dbReference type="EMBL" id="MU865953">
    <property type="protein sequence ID" value="KAK4446928.1"/>
    <property type="molecule type" value="Genomic_DNA"/>
</dbReference>
<dbReference type="Pfam" id="PF07883">
    <property type="entry name" value="Cupin_2"/>
    <property type="match status" value="1"/>
</dbReference>
<organism evidence="3 4">
    <name type="scientific">Podospora aff. communis PSN243</name>
    <dbReference type="NCBI Taxonomy" id="3040156"/>
    <lineage>
        <taxon>Eukaryota</taxon>
        <taxon>Fungi</taxon>
        <taxon>Dikarya</taxon>
        <taxon>Ascomycota</taxon>
        <taxon>Pezizomycotina</taxon>
        <taxon>Sordariomycetes</taxon>
        <taxon>Sordariomycetidae</taxon>
        <taxon>Sordariales</taxon>
        <taxon>Podosporaceae</taxon>
        <taxon>Podospora</taxon>
    </lineage>
</organism>
<dbReference type="SUPFAM" id="SSF51182">
    <property type="entry name" value="RmlC-like cupins"/>
    <property type="match status" value="1"/>
</dbReference>
<reference evidence="3" key="1">
    <citation type="journal article" date="2023" name="Mol. Phylogenet. Evol.">
        <title>Genome-scale phylogeny and comparative genomics of the fungal order Sordariales.</title>
        <authorList>
            <person name="Hensen N."/>
            <person name="Bonometti L."/>
            <person name="Westerberg I."/>
            <person name="Brannstrom I.O."/>
            <person name="Guillou S."/>
            <person name="Cros-Aarteil S."/>
            <person name="Calhoun S."/>
            <person name="Haridas S."/>
            <person name="Kuo A."/>
            <person name="Mondo S."/>
            <person name="Pangilinan J."/>
            <person name="Riley R."/>
            <person name="LaButti K."/>
            <person name="Andreopoulos B."/>
            <person name="Lipzen A."/>
            <person name="Chen C."/>
            <person name="Yan M."/>
            <person name="Daum C."/>
            <person name="Ng V."/>
            <person name="Clum A."/>
            <person name="Steindorff A."/>
            <person name="Ohm R.A."/>
            <person name="Martin F."/>
            <person name="Silar P."/>
            <person name="Natvig D.O."/>
            <person name="Lalanne C."/>
            <person name="Gautier V."/>
            <person name="Ament-Velasquez S.L."/>
            <person name="Kruys A."/>
            <person name="Hutchinson M.I."/>
            <person name="Powell A.J."/>
            <person name="Barry K."/>
            <person name="Miller A.N."/>
            <person name="Grigoriev I.V."/>
            <person name="Debuchy R."/>
            <person name="Gladieux P."/>
            <person name="Hiltunen Thoren M."/>
            <person name="Johannesson H."/>
        </authorList>
    </citation>
    <scope>NUCLEOTIDE SEQUENCE</scope>
    <source>
        <strain evidence="3">PSN243</strain>
    </source>
</reference>
<feature type="domain" description="Cupin type-2" evidence="2">
    <location>
        <begin position="102"/>
        <end position="147"/>
    </location>
</feature>
<dbReference type="InterPro" id="IPR013096">
    <property type="entry name" value="Cupin_2"/>
</dbReference>
<feature type="region of interest" description="Disordered" evidence="1">
    <location>
        <begin position="1"/>
        <end position="53"/>
    </location>
</feature>
<feature type="compositionally biased region" description="Low complexity" evidence="1">
    <location>
        <begin position="35"/>
        <end position="53"/>
    </location>
</feature>
<dbReference type="CDD" id="cd02215">
    <property type="entry name" value="cupin_QDO_N_C"/>
    <property type="match status" value="1"/>
</dbReference>
<sequence length="388" mass="41841">MGTSTSKRTKPSPGAQPNNTTTPISSQPSQPEIQPTKTIPTLLSPKPTTKTPYLLPQLHGESLTIPGSKGTFRVLTSSSQQSTNPSSTIAVFTSSSVAAPAPGFHYHTHTHDIFLVTRGSLQLWNGSKCRVMRAGDFAYVPPGVVHNPLPLGPYTETLGLVAPGDWVDFFRQVGEEYGGVVLPEGDERDLGAWLGGRMKDVGEVDVHFVRGYEAPAVGEWEEGECVLPPGRGEGYFLRADSGPRWMLGGVMSRPFICAAQCEGRFAISSIESSCAYGEEVFGGVFLRFAEVDHCFFVLEGELRVLLEGGEWTAVHGGQSVFVSAGWVFKLAFGSRYVRVVSFANGEGLETIVHEAGEKFEGYVLPDEVEPVDRVKLKSACAKLGVTLS</sequence>
<dbReference type="InterPro" id="IPR053146">
    <property type="entry name" value="QDO-like"/>
</dbReference>
<dbReference type="Proteomes" id="UP001321760">
    <property type="component" value="Unassembled WGS sequence"/>
</dbReference>
<dbReference type="AlphaFoldDB" id="A0AAV9GFL7"/>
<proteinExistence type="predicted"/>
<evidence type="ECO:0000313" key="4">
    <source>
        <dbReference type="Proteomes" id="UP001321760"/>
    </source>
</evidence>
<name>A0AAV9GFL7_9PEZI</name>
<dbReference type="InterPro" id="IPR014710">
    <property type="entry name" value="RmlC-like_jellyroll"/>
</dbReference>
<evidence type="ECO:0000313" key="3">
    <source>
        <dbReference type="EMBL" id="KAK4446928.1"/>
    </source>
</evidence>
<evidence type="ECO:0000259" key="2">
    <source>
        <dbReference type="Pfam" id="PF07883"/>
    </source>
</evidence>
<comment type="caution">
    <text evidence="3">The sequence shown here is derived from an EMBL/GenBank/DDBJ whole genome shotgun (WGS) entry which is preliminary data.</text>
</comment>
<dbReference type="InterPro" id="IPR011051">
    <property type="entry name" value="RmlC_Cupin_sf"/>
</dbReference>
<accession>A0AAV9GFL7</accession>
<evidence type="ECO:0000256" key="1">
    <source>
        <dbReference type="SAM" id="MobiDB-lite"/>
    </source>
</evidence>
<dbReference type="PANTHER" id="PTHR36440:SF1">
    <property type="entry name" value="PUTATIVE (AFU_ORTHOLOGUE AFUA_8G07350)-RELATED"/>
    <property type="match status" value="1"/>
</dbReference>
<dbReference type="PANTHER" id="PTHR36440">
    <property type="entry name" value="PUTATIVE (AFU_ORTHOLOGUE AFUA_8G07350)-RELATED"/>
    <property type="match status" value="1"/>
</dbReference>
<reference evidence="3" key="2">
    <citation type="submission" date="2023-05" db="EMBL/GenBank/DDBJ databases">
        <authorList>
            <consortium name="Lawrence Berkeley National Laboratory"/>
            <person name="Steindorff A."/>
            <person name="Hensen N."/>
            <person name="Bonometti L."/>
            <person name="Westerberg I."/>
            <person name="Brannstrom I.O."/>
            <person name="Guillou S."/>
            <person name="Cros-Aarteil S."/>
            <person name="Calhoun S."/>
            <person name="Haridas S."/>
            <person name="Kuo A."/>
            <person name="Mondo S."/>
            <person name="Pangilinan J."/>
            <person name="Riley R."/>
            <person name="Labutti K."/>
            <person name="Andreopoulos B."/>
            <person name="Lipzen A."/>
            <person name="Chen C."/>
            <person name="Yanf M."/>
            <person name="Daum C."/>
            <person name="Ng V."/>
            <person name="Clum A."/>
            <person name="Ohm R."/>
            <person name="Martin F."/>
            <person name="Silar P."/>
            <person name="Natvig D."/>
            <person name="Lalanne C."/>
            <person name="Gautier V."/>
            <person name="Ament-Velasquez S.L."/>
            <person name="Kruys A."/>
            <person name="Hutchinson M.I."/>
            <person name="Powell A.J."/>
            <person name="Barry K."/>
            <person name="Miller A.N."/>
            <person name="Grigoriev I.V."/>
            <person name="Debuchy R."/>
            <person name="Gladieux P."/>
            <person name="Thoren M.H."/>
            <person name="Johannesson H."/>
        </authorList>
    </citation>
    <scope>NUCLEOTIDE SEQUENCE</scope>
    <source>
        <strain evidence="3">PSN243</strain>
    </source>
</reference>
<feature type="compositionally biased region" description="Polar residues" evidence="1">
    <location>
        <begin position="15"/>
        <end position="33"/>
    </location>
</feature>
<keyword evidence="4" id="KW-1185">Reference proteome</keyword>
<protein>
    <submittedName>
        <fullName evidence="3">RmlC-like cupin domain-containing protein</fullName>
    </submittedName>
</protein>